<dbReference type="GO" id="GO:0016151">
    <property type="term" value="F:nickel cation binding"/>
    <property type="evidence" value="ECO:0007669"/>
    <property type="project" value="InterPro"/>
</dbReference>
<name>T1ASK5_9ZZZZ</name>
<dbReference type="EMBL" id="AUZY01004440">
    <property type="protein sequence ID" value="EQD63551.1"/>
    <property type="molecule type" value="Genomic_DNA"/>
</dbReference>
<evidence type="ECO:0000313" key="5">
    <source>
        <dbReference type="EMBL" id="EQD63551.1"/>
    </source>
</evidence>
<keyword evidence="1" id="KW-0533">Nickel</keyword>
<evidence type="ECO:0008006" key="6">
    <source>
        <dbReference type="Google" id="ProtNLM"/>
    </source>
</evidence>
<reference evidence="5" key="2">
    <citation type="journal article" date="2014" name="ISME J.">
        <title>Microbial stratification in low pH oxic and suboxic macroscopic growths along an acid mine drainage.</title>
        <authorList>
            <person name="Mendez-Garcia C."/>
            <person name="Mesa V."/>
            <person name="Sprenger R.R."/>
            <person name="Richter M."/>
            <person name="Diez M.S."/>
            <person name="Solano J."/>
            <person name="Bargiela R."/>
            <person name="Golyshina O.V."/>
            <person name="Manteca A."/>
            <person name="Ramos J.L."/>
            <person name="Gallego J.R."/>
            <person name="Llorente I."/>
            <person name="Martins Dos Santos V.A."/>
            <person name="Jensen O.N."/>
            <person name="Pelaez A.I."/>
            <person name="Sanchez J."/>
            <person name="Ferrer M."/>
        </authorList>
    </citation>
    <scope>NUCLEOTIDE SEQUENCE</scope>
</reference>
<gene>
    <name evidence="5" type="ORF">B1B_06989</name>
</gene>
<feature type="region of interest" description="Disordered" evidence="4">
    <location>
        <begin position="88"/>
        <end position="111"/>
    </location>
</feature>
<dbReference type="InterPro" id="IPR000688">
    <property type="entry name" value="HypA/HybF"/>
</dbReference>
<sequence>MHEEALFRDLRRKLEEIAREEHAAQISRVSVWVGALSHVSEEILRSRWPTTVEGTAARSSRLEVQLSTDVNDPRATRIVLTQLDITDRVDGTHRDGSSHRRAHEGRSPYSR</sequence>
<accession>T1ASK5</accession>
<reference evidence="5" key="1">
    <citation type="submission" date="2013-08" db="EMBL/GenBank/DDBJ databases">
        <authorList>
            <person name="Mendez C."/>
            <person name="Richter M."/>
            <person name="Ferrer M."/>
            <person name="Sanchez J."/>
        </authorList>
    </citation>
    <scope>NUCLEOTIDE SEQUENCE</scope>
</reference>
<feature type="compositionally biased region" description="Basic and acidic residues" evidence="4">
    <location>
        <begin position="88"/>
        <end position="98"/>
    </location>
</feature>
<keyword evidence="2" id="KW-0479">Metal-binding</keyword>
<dbReference type="GO" id="GO:0051604">
    <property type="term" value="P:protein maturation"/>
    <property type="evidence" value="ECO:0007669"/>
    <property type="project" value="InterPro"/>
</dbReference>
<dbReference type="Pfam" id="PF01155">
    <property type="entry name" value="HypA"/>
    <property type="match status" value="1"/>
</dbReference>
<proteinExistence type="predicted"/>
<dbReference type="AlphaFoldDB" id="T1ASK5"/>
<dbReference type="Gene3D" id="3.30.2320.50">
    <property type="match status" value="1"/>
</dbReference>
<evidence type="ECO:0000256" key="3">
    <source>
        <dbReference type="ARBA" id="ARBA00022833"/>
    </source>
</evidence>
<evidence type="ECO:0000256" key="4">
    <source>
        <dbReference type="SAM" id="MobiDB-lite"/>
    </source>
</evidence>
<protein>
    <recommendedName>
        <fullName evidence="6">Hydrogenase nickel incorporation protein HypA</fullName>
    </recommendedName>
</protein>
<evidence type="ECO:0000256" key="2">
    <source>
        <dbReference type="ARBA" id="ARBA00022723"/>
    </source>
</evidence>
<evidence type="ECO:0000256" key="1">
    <source>
        <dbReference type="ARBA" id="ARBA00022596"/>
    </source>
</evidence>
<comment type="caution">
    <text evidence="5">The sequence shown here is derived from an EMBL/GenBank/DDBJ whole genome shotgun (WGS) entry which is preliminary data.</text>
</comment>
<organism evidence="5">
    <name type="scientific">mine drainage metagenome</name>
    <dbReference type="NCBI Taxonomy" id="410659"/>
    <lineage>
        <taxon>unclassified sequences</taxon>
        <taxon>metagenomes</taxon>
        <taxon>ecological metagenomes</taxon>
    </lineage>
</organism>
<keyword evidence="3" id="KW-0862">Zinc</keyword>